<evidence type="ECO:0000259" key="2">
    <source>
        <dbReference type="Pfam" id="PF13454"/>
    </source>
</evidence>
<feature type="domain" description="FAD-dependent urate hydroxylase HpyO/Asp monooxygenase CreE-like FAD/NAD(P)-binding" evidence="2">
    <location>
        <begin position="10"/>
        <end position="157"/>
    </location>
</feature>
<protein>
    <recommendedName>
        <fullName evidence="2">FAD-dependent urate hydroxylase HpyO/Asp monooxygenase CreE-like FAD/NAD(P)-binding domain-containing protein</fullName>
    </recommendedName>
</protein>
<sequence length="467" mass="52881">MTPNKITTIAIIGAGFSGVATALHLLKFELIKPIKVMLIDTIESFGKGLAYVTEDDNLVLNVPIGNMSLFSDQPNDFLDFCQKIDASLNSGSFVFRRIYGEYLQARLQQAKTDYPQNFIKLKDFVTGISQSNNCFILDLKSGSQVQADKVVMAFGHFQSKPLAEILPKNAINPAIDNNILLDSSWDICALDRLRTDQNVLILGAGHTAIDTLFRLVSKGVQRKIYLVSRHGYMPNGHRKAGEFIKLPILTKEIEIKVKEELKINPTIRTLFSTLRQLTKNHMAQQGNWRDVITSLRQITPEIWRGLSVKERRRFLTHIVHLWDVLRHRIAPVAMRRLDLLIASGKVEVIAGRIKQLNPDGNSINAVISLRRTNQNQEVKIGSVINCTGPNYDINRVINPLVRQLTELRILQQDELKLGFKVDEQYRCSHIQHLYYIGPMLKASHWEAIAVPELRTHALNLANILVES</sequence>
<dbReference type="Proteomes" id="UP000237839">
    <property type="component" value="Unassembled WGS sequence"/>
</dbReference>
<dbReference type="AlphaFoldDB" id="A0A2S9H0R7"/>
<dbReference type="EMBL" id="PUGF01000006">
    <property type="protein sequence ID" value="PRC93540.1"/>
    <property type="molecule type" value="Genomic_DNA"/>
</dbReference>
<keyword evidence="1" id="KW-0472">Membrane</keyword>
<keyword evidence="1" id="KW-0812">Transmembrane</keyword>
<evidence type="ECO:0000313" key="3">
    <source>
        <dbReference type="EMBL" id="PRC93540.1"/>
    </source>
</evidence>
<dbReference type="InterPro" id="IPR038732">
    <property type="entry name" value="HpyO/CreE_NAD-binding"/>
</dbReference>
<comment type="caution">
    <text evidence="3">The sequence shown here is derived from an EMBL/GenBank/DDBJ whole genome shotgun (WGS) entry which is preliminary data.</text>
</comment>
<evidence type="ECO:0000313" key="4">
    <source>
        <dbReference type="Proteomes" id="UP000237839"/>
    </source>
</evidence>
<dbReference type="SUPFAM" id="SSF51905">
    <property type="entry name" value="FAD/NAD(P)-binding domain"/>
    <property type="match status" value="2"/>
</dbReference>
<accession>A0A2S9H0R7</accession>
<dbReference type="InterPro" id="IPR036188">
    <property type="entry name" value="FAD/NAD-bd_sf"/>
</dbReference>
<dbReference type="PANTHER" id="PTHR40254">
    <property type="entry name" value="BLR0577 PROTEIN"/>
    <property type="match status" value="1"/>
</dbReference>
<dbReference type="Gene3D" id="3.50.50.60">
    <property type="entry name" value="FAD/NAD(P)-binding domain"/>
    <property type="match status" value="1"/>
</dbReference>
<keyword evidence="1" id="KW-1133">Transmembrane helix</keyword>
<dbReference type="OrthoDB" id="101972at2"/>
<gene>
    <name evidence="3" type="ORF">S2091_1541</name>
</gene>
<name>A0A2S9H0R7_9BURK</name>
<proteinExistence type="predicted"/>
<reference evidence="3 4" key="1">
    <citation type="submission" date="2018-02" db="EMBL/GenBank/DDBJ databases">
        <title>Solimicrobium silvestre gen. nov., sp. nov., isolated from alpine forest soil.</title>
        <authorList>
            <person name="Margesin R."/>
            <person name="Albuquerque L."/>
            <person name="Zhang D.-C."/>
            <person name="Froufe H.J.C."/>
            <person name="Severino R."/>
            <person name="Roxo I."/>
            <person name="Egas C."/>
            <person name="Da Costa M.S."/>
        </authorList>
    </citation>
    <scope>NUCLEOTIDE SEQUENCE [LARGE SCALE GENOMIC DNA]</scope>
    <source>
        <strain evidence="3 4">S20-91</strain>
    </source>
</reference>
<dbReference type="PANTHER" id="PTHR40254:SF1">
    <property type="entry name" value="BLR0577 PROTEIN"/>
    <property type="match status" value="1"/>
</dbReference>
<keyword evidence="4" id="KW-1185">Reference proteome</keyword>
<dbReference type="Pfam" id="PF13454">
    <property type="entry name" value="NAD_binding_9"/>
    <property type="match status" value="1"/>
</dbReference>
<organism evidence="3 4">
    <name type="scientific">Solimicrobium silvestre</name>
    <dbReference type="NCBI Taxonomy" id="2099400"/>
    <lineage>
        <taxon>Bacteria</taxon>
        <taxon>Pseudomonadati</taxon>
        <taxon>Pseudomonadota</taxon>
        <taxon>Betaproteobacteria</taxon>
        <taxon>Burkholderiales</taxon>
        <taxon>Oxalobacteraceae</taxon>
        <taxon>Solimicrobium</taxon>
    </lineage>
</organism>
<evidence type="ECO:0000256" key="1">
    <source>
        <dbReference type="SAM" id="Phobius"/>
    </source>
</evidence>
<dbReference type="RefSeq" id="WP_105531214.1">
    <property type="nucleotide sequence ID" value="NZ_PUGF01000006.1"/>
</dbReference>
<feature type="transmembrane region" description="Helical" evidence="1">
    <location>
        <begin position="6"/>
        <end position="26"/>
    </location>
</feature>
<dbReference type="InterPro" id="IPR052189">
    <property type="entry name" value="L-asp_N-monooxygenase_NS-form"/>
</dbReference>